<evidence type="ECO:0000313" key="1">
    <source>
        <dbReference type="EMBL" id="GFT44751.1"/>
    </source>
</evidence>
<dbReference type="Proteomes" id="UP000887013">
    <property type="component" value="Unassembled WGS sequence"/>
</dbReference>
<keyword evidence="2" id="KW-1185">Reference proteome</keyword>
<accession>A0A8X6P2E0</accession>
<organism evidence="1 2">
    <name type="scientific">Nephila pilipes</name>
    <name type="common">Giant wood spider</name>
    <name type="synonym">Nephila maculata</name>
    <dbReference type="NCBI Taxonomy" id="299642"/>
    <lineage>
        <taxon>Eukaryota</taxon>
        <taxon>Metazoa</taxon>
        <taxon>Ecdysozoa</taxon>
        <taxon>Arthropoda</taxon>
        <taxon>Chelicerata</taxon>
        <taxon>Arachnida</taxon>
        <taxon>Araneae</taxon>
        <taxon>Araneomorphae</taxon>
        <taxon>Entelegynae</taxon>
        <taxon>Araneoidea</taxon>
        <taxon>Nephilidae</taxon>
        <taxon>Nephila</taxon>
    </lineage>
</organism>
<reference evidence="1" key="1">
    <citation type="submission" date="2020-08" db="EMBL/GenBank/DDBJ databases">
        <title>Multicomponent nature underlies the extraordinary mechanical properties of spider dragline silk.</title>
        <authorList>
            <person name="Kono N."/>
            <person name="Nakamura H."/>
            <person name="Mori M."/>
            <person name="Yoshida Y."/>
            <person name="Ohtoshi R."/>
            <person name="Malay A.D."/>
            <person name="Moran D.A.P."/>
            <person name="Tomita M."/>
            <person name="Numata K."/>
            <person name="Arakawa K."/>
        </authorList>
    </citation>
    <scope>NUCLEOTIDE SEQUENCE</scope>
</reference>
<sequence>MNTNTAPMLQEISFSLYFDVHLCKPVGGVQSTKEKHLIDYNQFFCISHMLKTLRQAVSSTPLILHEVNLTKEGIHYLHSVSTNVTLNHFRKELIVTQVDLFRHPLSALLTE</sequence>
<dbReference type="EMBL" id="BMAW01064348">
    <property type="protein sequence ID" value="GFT44751.1"/>
    <property type="molecule type" value="Genomic_DNA"/>
</dbReference>
<evidence type="ECO:0000313" key="2">
    <source>
        <dbReference type="Proteomes" id="UP000887013"/>
    </source>
</evidence>
<protein>
    <submittedName>
        <fullName evidence="1">Uncharacterized protein</fullName>
    </submittedName>
</protein>
<name>A0A8X6P2E0_NEPPI</name>
<dbReference type="AlphaFoldDB" id="A0A8X6P2E0"/>
<comment type="caution">
    <text evidence="1">The sequence shown here is derived from an EMBL/GenBank/DDBJ whole genome shotgun (WGS) entry which is preliminary data.</text>
</comment>
<proteinExistence type="predicted"/>
<gene>
    <name evidence="1" type="ORF">NPIL_447361</name>
</gene>